<reference evidence="3" key="2">
    <citation type="submission" date="2023-06" db="EMBL/GenBank/DDBJ databases">
        <title>Identification and characterization of horizontal gene transfer across gut microbiota members of farm animals based on homology search.</title>
        <authorList>
            <person name="Zeman M."/>
            <person name="Kubasova T."/>
            <person name="Jahodarova E."/>
            <person name="Nykrynova M."/>
            <person name="Rychlik I."/>
        </authorList>
    </citation>
    <scope>NUCLEOTIDE SEQUENCE [LARGE SCALE GENOMIC DNA]</scope>
    <source>
        <strain evidence="3">153_Feed</strain>
    </source>
</reference>
<evidence type="ECO:0000313" key="3">
    <source>
        <dbReference type="Proteomes" id="UP001529256"/>
    </source>
</evidence>
<reference evidence="2 3" key="3">
    <citation type="submission" date="2023-06" db="EMBL/GenBank/DDBJ databases">
        <authorList>
            <person name="Zeman M."/>
            <person name="Kubasova T."/>
            <person name="Jahodarova E."/>
            <person name="Nykrynova M."/>
            <person name="Rychlik I."/>
        </authorList>
    </citation>
    <scope>NUCLEOTIDE SEQUENCE [LARGE SCALE GENOMIC DNA]</scope>
    <source>
        <strain evidence="2 3">153_Feed</strain>
    </source>
</reference>
<evidence type="ECO:0000256" key="1">
    <source>
        <dbReference type="SAM" id="Phobius"/>
    </source>
</evidence>
<proteinExistence type="predicted"/>
<keyword evidence="1" id="KW-0472">Membrane</keyword>
<dbReference type="EMBL" id="JAUDEA010000002">
    <property type="protein sequence ID" value="MDM8270405.1"/>
    <property type="molecule type" value="Genomic_DNA"/>
</dbReference>
<reference evidence="2 3" key="1">
    <citation type="submission" date="2023-06" db="EMBL/GenBank/DDBJ databases">
        <title>Identification and characterization of horizontal gene transfer across gut microbiota members of farm animals based on homology search.</title>
        <authorList>
            <person name="Schwarzerova J."/>
            <person name="Nykrynova M."/>
            <person name="Jureckova K."/>
            <person name="Cejkova D."/>
            <person name="Rychlik I."/>
        </authorList>
    </citation>
    <scope>NUCLEOTIDE SEQUENCE [LARGE SCALE GENOMIC DNA]</scope>
    <source>
        <strain evidence="2 3">153_Feed</strain>
    </source>
</reference>
<organism evidence="2 3">
    <name type="scientific">Thermophilibacter provencensis</name>
    <dbReference type="NCBI Taxonomy" id="1852386"/>
    <lineage>
        <taxon>Bacteria</taxon>
        <taxon>Bacillati</taxon>
        <taxon>Actinomycetota</taxon>
        <taxon>Coriobacteriia</taxon>
        <taxon>Coriobacteriales</taxon>
        <taxon>Atopobiaceae</taxon>
        <taxon>Thermophilibacter</taxon>
    </lineage>
</organism>
<comment type="caution">
    <text evidence="2">The sequence shown here is derived from an EMBL/GenBank/DDBJ whole genome shotgun (WGS) entry which is preliminary data.</text>
</comment>
<keyword evidence="1" id="KW-0812">Transmembrane</keyword>
<keyword evidence="3" id="KW-1185">Reference proteome</keyword>
<feature type="transmembrane region" description="Helical" evidence="1">
    <location>
        <begin position="56"/>
        <end position="79"/>
    </location>
</feature>
<sequence>MSDNQRKLKYFSFAIMIFALLHLIGGAFLIAASPLAAGLRLEVAGDMTDGVIASEVLGIVAIIVGVYCLIVGVMGARSANNPRHVGGFKKLDMALILVAFIEFLMSLTTGQISWTELAIACVGIFAYLYAVKANEEVLG</sequence>
<evidence type="ECO:0000313" key="2">
    <source>
        <dbReference type="EMBL" id="MDM8270405.1"/>
    </source>
</evidence>
<feature type="transmembrane region" description="Helical" evidence="1">
    <location>
        <begin position="114"/>
        <end position="131"/>
    </location>
</feature>
<keyword evidence="1" id="KW-1133">Transmembrane helix</keyword>
<feature type="transmembrane region" description="Helical" evidence="1">
    <location>
        <begin position="91"/>
        <end position="108"/>
    </location>
</feature>
<dbReference type="RefSeq" id="WP_289510509.1">
    <property type="nucleotide sequence ID" value="NZ_JAUDEA010000002.1"/>
</dbReference>
<protein>
    <submittedName>
        <fullName evidence="2">Uncharacterized protein</fullName>
    </submittedName>
</protein>
<accession>A0ABT7V1B5</accession>
<dbReference type="Proteomes" id="UP001529256">
    <property type="component" value="Unassembled WGS sequence"/>
</dbReference>
<feature type="transmembrane region" description="Helical" evidence="1">
    <location>
        <begin position="12"/>
        <end position="36"/>
    </location>
</feature>
<gene>
    <name evidence="2" type="ORF">QUW25_01705</name>
</gene>
<name>A0ABT7V1B5_9ACTN</name>